<name>A0ABU5I9N3_9BURK</name>
<organism evidence="1 2">
    <name type="scientific">Azohydromonas lata</name>
    <dbReference type="NCBI Taxonomy" id="45677"/>
    <lineage>
        <taxon>Bacteria</taxon>
        <taxon>Pseudomonadati</taxon>
        <taxon>Pseudomonadota</taxon>
        <taxon>Betaproteobacteria</taxon>
        <taxon>Burkholderiales</taxon>
        <taxon>Sphaerotilaceae</taxon>
        <taxon>Azohydromonas</taxon>
    </lineage>
</organism>
<protein>
    <submittedName>
        <fullName evidence="1">Uncharacterized protein</fullName>
    </submittedName>
</protein>
<evidence type="ECO:0000313" key="1">
    <source>
        <dbReference type="EMBL" id="MDZ5455678.1"/>
    </source>
</evidence>
<comment type="caution">
    <text evidence="1">The sequence shown here is derived from an EMBL/GenBank/DDBJ whole genome shotgun (WGS) entry which is preliminary data.</text>
</comment>
<evidence type="ECO:0000313" key="2">
    <source>
        <dbReference type="Proteomes" id="UP001293718"/>
    </source>
</evidence>
<reference evidence="1 2" key="1">
    <citation type="submission" date="2023-11" db="EMBL/GenBank/DDBJ databases">
        <title>Draft genome of Azohydromonas lata strain H1 (DSM1123), a polyhydroxyalkanoate producer.</title>
        <authorList>
            <person name="Traversa D."/>
            <person name="D'Addabbo P."/>
            <person name="Pazzani C."/>
            <person name="Manzari C."/>
            <person name="Chiara M."/>
            <person name="Scrascia M."/>
        </authorList>
    </citation>
    <scope>NUCLEOTIDE SEQUENCE [LARGE SCALE GENOMIC DNA]</scope>
    <source>
        <strain evidence="1 2">H1</strain>
    </source>
</reference>
<gene>
    <name evidence="1" type="ORF">SM757_03735</name>
</gene>
<proteinExistence type="predicted"/>
<sequence length="265" mass="29723">MLDEHAAAWILSTLWPRRHDGLHRRCRLERNCCSTLALCTGAATIDADSCACFMGIAAAGTAMCVPPGSDKFQRRHVVTQAQDTVLRACQGPCLTWSDRDGWFVAPSRSPAHGAFKRRRLLGIAQARPHFWLFTLADDTVVARHCQVAMQALGNTPAQVIEALRVAVRNHIKVYGSADHEPRRHVMPVTPRPVELSGTQRLHEEMPRIRERLGFWSASSWLKTEFFLNDAGLNISAARHHERESLFASVDAAVRQSPWHPWNVRA</sequence>
<dbReference type="RefSeq" id="WP_322464429.1">
    <property type="nucleotide sequence ID" value="NZ_JAXOJX010000003.1"/>
</dbReference>
<dbReference type="Proteomes" id="UP001293718">
    <property type="component" value="Unassembled WGS sequence"/>
</dbReference>
<dbReference type="EMBL" id="JAXOJX010000003">
    <property type="protein sequence ID" value="MDZ5455678.1"/>
    <property type="molecule type" value="Genomic_DNA"/>
</dbReference>
<keyword evidence="2" id="KW-1185">Reference proteome</keyword>
<accession>A0ABU5I9N3</accession>